<organism evidence="10 11">
    <name type="scientific">Calocera viscosa (strain TUFC12733)</name>
    <dbReference type="NCBI Taxonomy" id="1330018"/>
    <lineage>
        <taxon>Eukaryota</taxon>
        <taxon>Fungi</taxon>
        <taxon>Dikarya</taxon>
        <taxon>Basidiomycota</taxon>
        <taxon>Agaricomycotina</taxon>
        <taxon>Dacrymycetes</taxon>
        <taxon>Dacrymycetales</taxon>
        <taxon>Dacrymycetaceae</taxon>
        <taxon>Calocera</taxon>
    </lineage>
</organism>
<evidence type="ECO:0000256" key="6">
    <source>
        <dbReference type="ARBA" id="ARBA00023192"/>
    </source>
</evidence>
<dbReference type="PANTHER" id="PTHR11808:SF15">
    <property type="entry name" value="CYSTATHIONINE GAMMA-LYASE"/>
    <property type="match status" value="1"/>
</dbReference>
<comment type="cofactor">
    <cofactor evidence="1 9">
        <name>pyridoxal 5'-phosphate</name>
        <dbReference type="ChEBI" id="CHEBI:597326"/>
    </cofactor>
</comment>
<dbReference type="EC" id="4.4.1.1" evidence="4"/>
<dbReference type="InterPro" id="IPR015424">
    <property type="entry name" value="PyrdxlP-dep_Trfase"/>
</dbReference>
<dbReference type="GO" id="GO:0005737">
    <property type="term" value="C:cytoplasm"/>
    <property type="evidence" value="ECO:0007669"/>
    <property type="project" value="TreeGrafter"/>
</dbReference>
<evidence type="ECO:0000313" key="10">
    <source>
        <dbReference type="EMBL" id="KZO98695.1"/>
    </source>
</evidence>
<dbReference type="AlphaFoldDB" id="A0A167PE19"/>
<gene>
    <name evidence="10" type="ORF">CALVIDRAFT_596775</name>
</gene>
<dbReference type="GO" id="GO:0019343">
    <property type="term" value="P:cysteine biosynthetic process via cystathionine"/>
    <property type="evidence" value="ECO:0007669"/>
    <property type="project" value="TreeGrafter"/>
</dbReference>
<evidence type="ECO:0000256" key="7">
    <source>
        <dbReference type="ARBA" id="ARBA00029853"/>
    </source>
</evidence>
<dbReference type="SUPFAM" id="SSF53383">
    <property type="entry name" value="PLP-dependent transferases"/>
    <property type="match status" value="1"/>
</dbReference>
<dbReference type="InterPro" id="IPR015422">
    <property type="entry name" value="PyrdxlP-dep_Trfase_small"/>
</dbReference>
<evidence type="ECO:0000256" key="4">
    <source>
        <dbReference type="ARBA" id="ARBA00012085"/>
    </source>
</evidence>
<name>A0A167PE19_CALVF</name>
<feature type="modified residue" description="N6-(pyridoxal phosphate)lysine" evidence="8">
    <location>
        <position position="226"/>
    </location>
</feature>
<dbReference type="Pfam" id="PF01053">
    <property type="entry name" value="Cys_Met_Meta_PP"/>
    <property type="match status" value="2"/>
</dbReference>
<evidence type="ECO:0000256" key="2">
    <source>
        <dbReference type="ARBA" id="ARBA00005038"/>
    </source>
</evidence>
<evidence type="ECO:0000313" key="11">
    <source>
        <dbReference type="Proteomes" id="UP000076738"/>
    </source>
</evidence>
<comment type="pathway">
    <text evidence="2">Amino-acid biosynthesis; L-cysteine biosynthesis; L-cysteine from L-homocysteine and L-serine: step 2/2.</text>
</comment>
<dbReference type="PANTHER" id="PTHR11808">
    <property type="entry name" value="TRANS-SULFURATION ENZYME FAMILY MEMBER"/>
    <property type="match status" value="1"/>
</dbReference>
<dbReference type="GO" id="GO:0019346">
    <property type="term" value="P:transsulfuration"/>
    <property type="evidence" value="ECO:0007669"/>
    <property type="project" value="InterPro"/>
</dbReference>
<accession>A0A167PE19</accession>
<evidence type="ECO:0000256" key="9">
    <source>
        <dbReference type="RuleBase" id="RU362118"/>
    </source>
</evidence>
<evidence type="ECO:0000256" key="3">
    <source>
        <dbReference type="ARBA" id="ARBA00009077"/>
    </source>
</evidence>
<dbReference type="InterPro" id="IPR015421">
    <property type="entry name" value="PyrdxlP-dep_Trfase_major"/>
</dbReference>
<dbReference type="PIRSF" id="PIRSF001434">
    <property type="entry name" value="CGS"/>
    <property type="match status" value="1"/>
</dbReference>
<dbReference type="EMBL" id="KV417275">
    <property type="protein sequence ID" value="KZO98695.1"/>
    <property type="molecule type" value="Genomic_DNA"/>
</dbReference>
<protein>
    <recommendedName>
        <fullName evidence="4">cystathionine gamma-lyase</fullName>
        <ecNumber evidence="4">4.4.1.1</ecNumber>
    </recommendedName>
    <alternativeName>
        <fullName evidence="7">Gamma-cystathionase</fullName>
    </alternativeName>
</protein>
<dbReference type="Gene3D" id="3.40.640.10">
    <property type="entry name" value="Type I PLP-dependent aspartate aminotransferase-like (Major domain)"/>
    <property type="match status" value="1"/>
</dbReference>
<proteinExistence type="inferred from homology"/>
<dbReference type="Proteomes" id="UP000076738">
    <property type="component" value="Unassembled WGS sequence"/>
</dbReference>
<sequence>MSPALLLHQNGYNRPEERRPDGFATNAIHVGSEPSQETGAVMPAISLSTTFKQDAVGVHKGRLFWNGYEYSRSGNPNRDAFEKAISSLEFGKYGIAFASGSATTATVIQSLGPGAHVLAVNDVYGGTFRYLTRVAEETQGLEVTFVDLQTASDKEILSKIRPNTKLVWIESPTNPTLRVIDVPHIIRVVHSHPSRPLVLVDNTFLSPFYSSPLLLGADIVMHSVTKYINGHSDVVMGVLVLPERHLQLAERLRYLQNASGAIPSPFDCWLALRGVKTLPLRMKQHGLNALRIASRLAESPYVQEVIYPGLVNHPRHAVALASLSPHAAKFIDSLPAETLTHGVPYGGMVSFRIKGGEGAAEKFLTKTRLFTLAESLGGVESLAELPALMTHGSIPKEEREKIGINEDLIRLSIGCEEAEDLIDDIEQALENVVGESALIIDELAIKKAHAAEVVKGHANGVYPIEA</sequence>
<dbReference type="Gene3D" id="3.90.1150.10">
    <property type="entry name" value="Aspartate Aminotransferase, domain 1"/>
    <property type="match status" value="1"/>
</dbReference>
<dbReference type="CDD" id="cd00614">
    <property type="entry name" value="CGS_like"/>
    <property type="match status" value="1"/>
</dbReference>
<evidence type="ECO:0000256" key="5">
    <source>
        <dbReference type="ARBA" id="ARBA00022898"/>
    </source>
</evidence>
<evidence type="ECO:0000256" key="1">
    <source>
        <dbReference type="ARBA" id="ARBA00001933"/>
    </source>
</evidence>
<dbReference type="FunFam" id="3.40.640.10:FF:000009">
    <property type="entry name" value="Cystathionine gamma-synthase homolog"/>
    <property type="match status" value="1"/>
</dbReference>
<dbReference type="GO" id="GO:0004123">
    <property type="term" value="F:cystathionine gamma-lyase activity"/>
    <property type="evidence" value="ECO:0007669"/>
    <property type="project" value="TreeGrafter"/>
</dbReference>
<keyword evidence="5 8" id="KW-0663">Pyridoxal phosphate</keyword>
<dbReference type="OrthoDB" id="3512640at2759"/>
<keyword evidence="11" id="KW-1185">Reference proteome</keyword>
<dbReference type="InterPro" id="IPR000277">
    <property type="entry name" value="Cys/Met-Metab_PyrdxlP-dep_enz"/>
</dbReference>
<evidence type="ECO:0000256" key="8">
    <source>
        <dbReference type="PIRSR" id="PIRSR001434-2"/>
    </source>
</evidence>
<comment type="similarity">
    <text evidence="3 9">Belongs to the trans-sulfuration enzymes family.</text>
</comment>
<keyword evidence="6" id="KW-0198">Cysteine biosynthesis</keyword>
<dbReference type="GO" id="GO:0030170">
    <property type="term" value="F:pyridoxal phosphate binding"/>
    <property type="evidence" value="ECO:0007669"/>
    <property type="project" value="InterPro"/>
</dbReference>
<reference evidence="10 11" key="1">
    <citation type="journal article" date="2016" name="Mol. Biol. Evol.">
        <title>Comparative Genomics of Early-Diverging Mushroom-Forming Fungi Provides Insights into the Origins of Lignocellulose Decay Capabilities.</title>
        <authorList>
            <person name="Nagy L.G."/>
            <person name="Riley R."/>
            <person name="Tritt A."/>
            <person name="Adam C."/>
            <person name="Daum C."/>
            <person name="Floudas D."/>
            <person name="Sun H."/>
            <person name="Yadav J.S."/>
            <person name="Pangilinan J."/>
            <person name="Larsson K.H."/>
            <person name="Matsuura K."/>
            <person name="Barry K."/>
            <person name="Labutti K."/>
            <person name="Kuo R."/>
            <person name="Ohm R.A."/>
            <person name="Bhattacharya S.S."/>
            <person name="Shirouzu T."/>
            <person name="Yoshinaga Y."/>
            <person name="Martin F.M."/>
            <person name="Grigoriev I.V."/>
            <person name="Hibbett D.S."/>
        </authorList>
    </citation>
    <scope>NUCLEOTIDE SEQUENCE [LARGE SCALE GENOMIC DNA]</scope>
    <source>
        <strain evidence="10 11">TUFC12733</strain>
    </source>
</reference>
<dbReference type="STRING" id="1330018.A0A167PE19"/>
<keyword evidence="6" id="KW-0028">Amino-acid biosynthesis</keyword>